<dbReference type="InterPro" id="IPR037185">
    <property type="entry name" value="EmrE-like"/>
</dbReference>
<evidence type="ECO:0000256" key="2">
    <source>
        <dbReference type="ARBA" id="ARBA00007362"/>
    </source>
</evidence>
<evidence type="ECO:0000256" key="5">
    <source>
        <dbReference type="ARBA" id="ARBA00022989"/>
    </source>
</evidence>
<feature type="transmembrane region" description="Helical" evidence="7">
    <location>
        <begin position="156"/>
        <end position="177"/>
    </location>
</feature>
<feature type="transmembrane region" description="Helical" evidence="7">
    <location>
        <begin position="254"/>
        <end position="273"/>
    </location>
</feature>
<dbReference type="SUPFAM" id="SSF103481">
    <property type="entry name" value="Multidrug resistance efflux transporter EmrE"/>
    <property type="match status" value="2"/>
</dbReference>
<keyword evidence="5 7" id="KW-1133">Transmembrane helix</keyword>
<keyword evidence="3" id="KW-1003">Cell membrane</keyword>
<dbReference type="Proteomes" id="UP000050326">
    <property type="component" value="Unassembled WGS sequence"/>
</dbReference>
<dbReference type="EMBL" id="LKET01000032">
    <property type="protein sequence ID" value="KPU44217.1"/>
    <property type="molecule type" value="Genomic_DNA"/>
</dbReference>
<reference evidence="9 10" key="1">
    <citation type="submission" date="2015-09" db="EMBL/GenBank/DDBJ databases">
        <title>Genome sequence of Oxobacter pfennigii DSM 3222.</title>
        <authorList>
            <person name="Poehlein A."/>
            <person name="Bengelsdorf F.R."/>
            <person name="Schiel-Bengelsdorf B."/>
            <person name="Duerre P."/>
            <person name="Daniel R."/>
        </authorList>
    </citation>
    <scope>NUCLEOTIDE SEQUENCE [LARGE SCALE GENOMIC DNA]</scope>
    <source>
        <strain evidence="9 10">DSM 3222</strain>
    </source>
</reference>
<evidence type="ECO:0000256" key="1">
    <source>
        <dbReference type="ARBA" id="ARBA00004651"/>
    </source>
</evidence>
<dbReference type="RefSeq" id="WP_054875405.1">
    <property type="nucleotide sequence ID" value="NZ_LKET01000032.1"/>
</dbReference>
<feature type="transmembrane region" description="Helical" evidence="7">
    <location>
        <begin position="74"/>
        <end position="95"/>
    </location>
</feature>
<comment type="similarity">
    <text evidence="2">Belongs to the EamA transporter family.</text>
</comment>
<organism evidence="9 10">
    <name type="scientific">Oxobacter pfennigii</name>
    <dbReference type="NCBI Taxonomy" id="36849"/>
    <lineage>
        <taxon>Bacteria</taxon>
        <taxon>Bacillati</taxon>
        <taxon>Bacillota</taxon>
        <taxon>Clostridia</taxon>
        <taxon>Eubacteriales</taxon>
        <taxon>Clostridiaceae</taxon>
        <taxon>Oxobacter</taxon>
    </lineage>
</organism>
<feature type="domain" description="EamA" evidence="8">
    <location>
        <begin position="160"/>
        <end position="296"/>
    </location>
</feature>
<dbReference type="AlphaFoldDB" id="A0A0P8W696"/>
<evidence type="ECO:0000313" key="9">
    <source>
        <dbReference type="EMBL" id="KPU44217.1"/>
    </source>
</evidence>
<accession>A0A0P8W696</accession>
<evidence type="ECO:0000313" key="10">
    <source>
        <dbReference type="Proteomes" id="UP000050326"/>
    </source>
</evidence>
<feature type="transmembrane region" description="Helical" evidence="7">
    <location>
        <begin position="41"/>
        <end position="62"/>
    </location>
</feature>
<feature type="transmembrane region" description="Helical" evidence="7">
    <location>
        <begin position="221"/>
        <end position="242"/>
    </location>
</feature>
<name>A0A0P8W696_9CLOT</name>
<feature type="transmembrane region" description="Helical" evidence="7">
    <location>
        <begin position="12"/>
        <end position="35"/>
    </location>
</feature>
<keyword evidence="4 7" id="KW-0812">Transmembrane</keyword>
<dbReference type="PATRIC" id="fig|36849.3.peg.2510"/>
<sequence length="300" mass="33277">MEQQIARQKEKTIYLLMTLSTLFWSGAFIAGKFSVKEFPPFTLTFLRFFIASAIIFIIMIKVEKEWKITLKDVPVFLTLGIVGMFGYHVMFFMALKYTSAINSSLIAATNPLMTAILASFFLGDKMSYKKIGPVLLSLSGVALTITGGNFKEVVQAGLNIGDLFMLAAVFLWAAYSVLSKKIGGKYSPIVLTAYSFISCSIILIPFVIWENPASFIPSSTISGWTAVFYMAIFPSVIGYLVQQHSIKIIGARRTMIFVNLVPVFSIILSLLILKETLSPFKLLSSLLIIVGVYFTNRLGN</sequence>
<evidence type="ECO:0000259" key="8">
    <source>
        <dbReference type="Pfam" id="PF00892"/>
    </source>
</evidence>
<comment type="caution">
    <text evidence="9">The sequence shown here is derived from an EMBL/GenBank/DDBJ whole genome shotgun (WGS) entry which is preliminary data.</text>
</comment>
<keyword evidence="6 7" id="KW-0472">Membrane</keyword>
<protein>
    <submittedName>
        <fullName evidence="9">Putative amino-acid metabolite efflux pump</fullName>
    </submittedName>
</protein>
<evidence type="ECO:0000256" key="6">
    <source>
        <dbReference type="ARBA" id="ARBA00023136"/>
    </source>
</evidence>
<dbReference type="InterPro" id="IPR000620">
    <property type="entry name" value="EamA_dom"/>
</dbReference>
<keyword evidence="10" id="KW-1185">Reference proteome</keyword>
<proteinExistence type="inferred from homology"/>
<dbReference type="Pfam" id="PF00892">
    <property type="entry name" value="EamA"/>
    <property type="match status" value="2"/>
</dbReference>
<dbReference type="PANTHER" id="PTHR32322:SF18">
    <property type="entry name" value="S-ADENOSYLMETHIONINE_S-ADENOSYLHOMOCYSTEINE TRANSPORTER"/>
    <property type="match status" value="1"/>
</dbReference>
<feature type="transmembrane region" description="Helical" evidence="7">
    <location>
        <begin position="279"/>
        <end position="296"/>
    </location>
</feature>
<evidence type="ECO:0000256" key="4">
    <source>
        <dbReference type="ARBA" id="ARBA00022692"/>
    </source>
</evidence>
<dbReference type="GO" id="GO:0005886">
    <property type="term" value="C:plasma membrane"/>
    <property type="evidence" value="ECO:0007669"/>
    <property type="project" value="UniProtKB-SubCell"/>
</dbReference>
<feature type="transmembrane region" description="Helical" evidence="7">
    <location>
        <begin position="134"/>
        <end position="150"/>
    </location>
</feature>
<dbReference type="InterPro" id="IPR050638">
    <property type="entry name" value="AA-Vitamin_Transporters"/>
</dbReference>
<feature type="domain" description="EamA" evidence="8">
    <location>
        <begin position="13"/>
        <end position="145"/>
    </location>
</feature>
<gene>
    <name evidence="9" type="primary">eamA</name>
    <name evidence="9" type="ORF">OXPF_23850</name>
</gene>
<evidence type="ECO:0000256" key="7">
    <source>
        <dbReference type="SAM" id="Phobius"/>
    </source>
</evidence>
<dbReference type="PANTHER" id="PTHR32322">
    <property type="entry name" value="INNER MEMBRANE TRANSPORTER"/>
    <property type="match status" value="1"/>
</dbReference>
<feature type="transmembrane region" description="Helical" evidence="7">
    <location>
        <begin position="189"/>
        <end position="209"/>
    </location>
</feature>
<dbReference type="OrthoDB" id="9799821at2"/>
<feature type="transmembrane region" description="Helical" evidence="7">
    <location>
        <begin position="101"/>
        <end position="122"/>
    </location>
</feature>
<evidence type="ECO:0000256" key="3">
    <source>
        <dbReference type="ARBA" id="ARBA00022475"/>
    </source>
</evidence>
<comment type="subcellular location">
    <subcellularLocation>
        <location evidence="1">Cell membrane</location>
        <topology evidence="1">Multi-pass membrane protein</topology>
    </subcellularLocation>
</comment>